<evidence type="ECO:0000313" key="1">
    <source>
        <dbReference type="EMBL" id="EXZ45493.1"/>
    </source>
</evidence>
<proteinExistence type="predicted"/>
<name>A0A015YMJ4_BACFG</name>
<organism evidence="1 2">
    <name type="scientific">Bacteroides fragilis str. 2-F-2 #4</name>
    <dbReference type="NCBI Taxonomy" id="1339280"/>
    <lineage>
        <taxon>Bacteria</taxon>
        <taxon>Pseudomonadati</taxon>
        <taxon>Bacteroidota</taxon>
        <taxon>Bacteroidia</taxon>
        <taxon>Bacteroidales</taxon>
        <taxon>Bacteroidaceae</taxon>
        <taxon>Bacteroides</taxon>
    </lineage>
</organism>
<dbReference type="PATRIC" id="fig|1339280.3.peg.1299"/>
<protein>
    <submittedName>
        <fullName evidence="1">Uncharacterized protein</fullName>
    </submittedName>
</protein>
<gene>
    <name evidence="1" type="ORF">M076_1344</name>
</gene>
<comment type="caution">
    <text evidence="1">The sequence shown here is derived from an EMBL/GenBank/DDBJ whole genome shotgun (WGS) entry which is preliminary data.</text>
</comment>
<dbReference type="AlphaFoldDB" id="A0A015YMJ4"/>
<evidence type="ECO:0000313" key="2">
    <source>
        <dbReference type="Proteomes" id="UP000022272"/>
    </source>
</evidence>
<reference evidence="1 2" key="1">
    <citation type="submission" date="2014-02" db="EMBL/GenBank/DDBJ databases">
        <authorList>
            <person name="Sears C."/>
            <person name="Carroll K."/>
            <person name="Sack B.R."/>
            <person name="Qadri F."/>
            <person name="Myers L.L."/>
            <person name="Chung G.-T."/>
            <person name="Escheverria P."/>
            <person name="Fraser C.M."/>
            <person name="Sadzewicz L."/>
            <person name="Shefchek K.A."/>
            <person name="Tallon L."/>
            <person name="Das S.P."/>
            <person name="Daugherty S."/>
            <person name="Mongodin E.F."/>
        </authorList>
    </citation>
    <scope>NUCLEOTIDE SEQUENCE [LARGE SCALE GENOMIC DNA]</scope>
    <source>
        <strain evidence="1 2">2-F-2 #4</strain>
    </source>
</reference>
<dbReference type="Proteomes" id="UP000022272">
    <property type="component" value="Unassembled WGS sequence"/>
</dbReference>
<sequence>MEKIRQVLHCYSQGHGTKGINSMLTVSRNIVEKYLQLFHRSGLDYEQVLFLSDLELSELF</sequence>
<accession>A0A015YMJ4</accession>
<dbReference type="EMBL" id="JGDM01000022">
    <property type="protein sequence ID" value="EXZ45493.1"/>
    <property type="molecule type" value="Genomic_DNA"/>
</dbReference>